<dbReference type="Ensembl" id="ENSDLAT00005035842.2">
    <property type="protein sequence ID" value="ENSDLAP00005033594.2"/>
    <property type="gene ID" value="ENSDLAG00005015021.2"/>
</dbReference>
<dbReference type="Proteomes" id="UP000694389">
    <property type="component" value="Unassembled WGS sequence"/>
</dbReference>
<keyword evidence="1" id="KW-0472">Membrane</keyword>
<sequence length="88" mass="10216">MVRLQKHKGLVPLGFFLGGGVSICFLLKTKWLINHNPKFCIDLQYKQQMDDTYRIGIERGMSSVQQKPRQDRLLCNQSILLRPPQLFA</sequence>
<protein>
    <submittedName>
        <fullName evidence="2">Uncharacterized protein</fullName>
    </submittedName>
</protein>
<keyword evidence="1" id="KW-0812">Transmembrane</keyword>
<reference evidence="2" key="2">
    <citation type="submission" date="2025-09" db="UniProtKB">
        <authorList>
            <consortium name="Ensembl"/>
        </authorList>
    </citation>
    <scope>IDENTIFICATION</scope>
</reference>
<evidence type="ECO:0000256" key="1">
    <source>
        <dbReference type="SAM" id="Phobius"/>
    </source>
</evidence>
<proteinExistence type="predicted"/>
<evidence type="ECO:0000313" key="3">
    <source>
        <dbReference type="Proteomes" id="UP000694389"/>
    </source>
</evidence>
<accession>A0A8C4GWC2</accession>
<keyword evidence="3" id="KW-1185">Reference proteome</keyword>
<feature type="transmembrane region" description="Helical" evidence="1">
    <location>
        <begin position="12"/>
        <end position="33"/>
    </location>
</feature>
<keyword evidence="1" id="KW-1133">Transmembrane helix</keyword>
<dbReference type="AlphaFoldDB" id="A0A8C4GWC2"/>
<reference evidence="2" key="1">
    <citation type="submission" date="2025-08" db="UniProtKB">
        <authorList>
            <consortium name="Ensembl"/>
        </authorList>
    </citation>
    <scope>IDENTIFICATION</scope>
</reference>
<evidence type="ECO:0000313" key="2">
    <source>
        <dbReference type="Ensembl" id="ENSDLAP00005033594.2"/>
    </source>
</evidence>
<organism evidence="2 3">
    <name type="scientific">Dicentrarchus labrax</name>
    <name type="common">European seabass</name>
    <name type="synonym">Morone labrax</name>
    <dbReference type="NCBI Taxonomy" id="13489"/>
    <lineage>
        <taxon>Eukaryota</taxon>
        <taxon>Metazoa</taxon>
        <taxon>Chordata</taxon>
        <taxon>Craniata</taxon>
        <taxon>Vertebrata</taxon>
        <taxon>Euteleostomi</taxon>
        <taxon>Actinopterygii</taxon>
        <taxon>Neopterygii</taxon>
        <taxon>Teleostei</taxon>
        <taxon>Neoteleostei</taxon>
        <taxon>Acanthomorphata</taxon>
        <taxon>Eupercaria</taxon>
        <taxon>Moronidae</taxon>
        <taxon>Dicentrarchus</taxon>
    </lineage>
</organism>
<name>A0A8C4GWC2_DICLA</name>